<reference evidence="2" key="2">
    <citation type="journal article" date="2020" name="Nat. Commun.">
        <title>Large-scale genome sequencing of mycorrhizal fungi provides insights into the early evolution of symbiotic traits.</title>
        <authorList>
            <person name="Miyauchi S."/>
            <person name="Kiss E."/>
            <person name="Kuo A."/>
            <person name="Drula E."/>
            <person name="Kohler A."/>
            <person name="Sanchez-Garcia M."/>
            <person name="Morin E."/>
            <person name="Andreopoulos B."/>
            <person name="Barry K.W."/>
            <person name="Bonito G."/>
            <person name="Buee M."/>
            <person name="Carver A."/>
            <person name="Chen C."/>
            <person name="Cichocki N."/>
            <person name="Clum A."/>
            <person name="Culley D."/>
            <person name="Crous P.W."/>
            <person name="Fauchery L."/>
            <person name="Girlanda M."/>
            <person name="Hayes R.D."/>
            <person name="Keri Z."/>
            <person name="LaButti K."/>
            <person name="Lipzen A."/>
            <person name="Lombard V."/>
            <person name="Magnuson J."/>
            <person name="Maillard F."/>
            <person name="Murat C."/>
            <person name="Nolan M."/>
            <person name="Ohm R.A."/>
            <person name="Pangilinan J."/>
            <person name="Pereira M.F."/>
            <person name="Perotto S."/>
            <person name="Peter M."/>
            <person name="Pfister S."/>
            <person name="Riley R."/>
            <person name="Sitrit Y."/>
            <person name="Stielow J.B."/>
            <person name="Szollosi G."/>
            <person name="Zifcakova L."/>
            <person name="Stursova M."/>
            <person name="Spatafora J.W."/>
            <person name="Tedersoo L."/>
            <person name="Vaario L.M."/>
            <person name="Yamada A."/>
            <person name="Yan M."/>
            <person name="Wang P."/>
            <person name="Xu J."/>
            <person name="Bruns T."/>
            <person name="Baldrian P."/>
            <person name="Vilgalys R."/>
            <person name="Dunand C."/>
            <person name="Henrissat B."/>
            <person name="Grigoriev I.V."/>
            <person name="Hibbett D."/>
            <person name="Nagy L.G."/>
            <person name="Martin F.M."/>
        </authorList>
    </citation>
    <scope>NUCLEOTIDE SEQUENCE</scope>
    <source>
        <strain evidence="2">Prilba</strain>
    </source>
</reference>
<dbReference type="Proteomes" id="UP000759537">
    <property type="component" value="Unassembled WGS sequence"/>
</dbReference>
<gene>
    <name evidence="2" type="ORF">DFH94DRAFT_841602</name>
</gene>
<reference evidence="2" key="1">
    <citation type="submission" date="2019-10" db="EMBL/GenBank/DDBJ databases">
        <authorList>
            <consortium name="DOE Joint Genome Institute"/>
            <person name="Kuo A."/>
            <person name="Miyauchi S."/>
            <person name="Kiss E."/>
            <person name="Drula E."/>
            <person name="Kohler A."/>
            <person name="Sanchez-Garcia M."/>
            <person name="Andreopoulos B."/>
            <person name="Barry K.W."/>
            <person name="Bonito G."/>
            <person name="Buee M."/>
            <person name="Carver A."/>
            <person name="Chen C."/>
            <person name="Cichocki N."/>
            <person name="Clum A."/>
            <person name="Culley D."/>
            <person name="Crous P.W."/>
            <person name="Fauchery L."/>
            <person name="Girlanda M."/>
            <person name="Hayes R."/>
            <person name="Keri Z."/>
            <person name="LaButti K."/>
            <person name="Lipzen A."/>
            <person name="Lombard V."/>
            <person name="Magnuson J."/>
            <person name="Maillard F."/>
            <person name="Morin E."/>
            <person name="Murat C."/>
            <person name="Nolan M."/>
            <person name="Ohm R."/>
            <person name="Pangilinan J."/>
            <person name="Pereira M."/>
            <person name="Perotto S."/>
            <person name="Peter M."/>
            <person name="Riley R."/>
            <person name="Sitrit Y."/>
            <person name="Stielow B."/>
            <person name="Szollosi G."/>
            <person name="Zifcakova L."/>
            <person name="Stursova M."/>
            <person name="Spatafora J.W."/>
            <person name="Tedersoo L."/>
            <person name="Vaario L.-M."/>
            <person name="Yamada A."/>
            <person name="Yan M."/>
            <person name="Wang P."/>
            <person name="Xu J."/>
            <person name="Bruns T."/>
            <person name="Baldrian P."/>
            <person name="Vilgalys R."/>
            <person name="Henrissat B."/>
            <person name="Grigoriev I.V."/>
            <person name="Hibbett D."/>
            <person name="Nagy L.G."/>
            <person name="Martin F.M."/>
        </authorList>
    </citation>
    <scope>NUCLEOTIDE SEQUENCE</scope>
    <source>
        <strain evidence="2">Prilba</strain>
    </source>
</reference>
<name>A0A9P5TEM3_9AGAM</name>
<keyword evidence="3" id="KW-1185">Reference proteome</keyword>
<dbReference type="EMBL" id="WHVB01000001">
    <property type="protein sequence ID" value="KAF8487238.1"/>
    <property type="molecule type" value="Genomic_DNA"/>
</dbReference>
<protein>
    <recommendedName>
        <fullName evidence="1">Fungal STAND N-terminal Goodbye domain-containing protein</fullName>
    </recommendedName>
</protein>
<comment type="caution">
    <text evidence="2">The sequence shown here is derived from an EMBL/GenBank/DDBJ whole genome shotgun (WGS) entry which is preliminary data.</text>
</comment>
<evidence type="ECO:0000313" key="3">
    <source>
        <dbReference type="Proteomes" id="UP000759537"/>
    </source>
</evidence>
<dbReference type="Pfam" id="PF17109">
    <property type="entry name" value="Goodbye"/>
    <property type="match status" value="1"/>
</dbReference>
<organism evidence="2 3">
    <name type="scientific">Russula ochroleuca</name>
    <dbReference type="NCBI Taxonomy" id="152965"/>
    <lineage>
        <taxon>Eukaryota</taxon>
        <taxon>Fungi</taxon>
        <taxon>Dikarya</taxon>
        <taxon>Basidiomycota</taxon>
        <taxon>Agaricomycotina</taxon>
        <taxon>Agaricomycetes</taxon>
        <taxon>Russulales</taxon>
        <taxon>Russulaceae</taxon>
        <taxon>Russula</taxon>
    </lineage>
</organism>
<feature type="domain" description="Fungal STAND N-terminal Goodbye" evidence="1">
    <location>
        <begin position="26"/>
        <end position="154"/>
    </location>
</feature>
<accession>A0A9P5TEM3</accession>
<evidence type="ECO:0000259" key="1">
    <source>
        <dbReference type="Pfam" id="PF17109"/>
    </source>
</evidence>
<sequence>MSRPLPTNPMSQTSPVIPPSKFQSTFRNALQAYNRRTREDLLLHPLATRLRSCDSSDAILSVLQEQAQAIDPSWNGDEKLAMWLGQSVDVLYALSSSLEEGVGLVIIGVSSPAKVIFVGISILLSAAHSVHANQDGLINIFRRMDNLFQRLRAYTVVPPPQSSKDLNEEIMLTRKLHKGEHEST</sequence>
<dbReference type="InterPro" id="IPR031350">
    <property type="entry name" value="Goodbye_dom"/>
</dbReference>
<proteinExistence type="predicted"/>
<dbReference type="AlphaFoldDB" id="A0A9P5TEM3"/>
<dbReference type="OrthoDB" id="3234908at2759"/>
<evidence type="ECO:0000313" key="2">
    <source>
        <dbReference type="EMBL" id="KAF8487238.1"/>
    </source>
</evidence>